<feature type="domain" description="Methyl-accepting transducer" evidence="4">
    <location>
        <begin position="207"/>
        <end position="464"/>
    </location>
</feature>
<keyword evidence="3" id="KW-1133">Transmembrane helix</keyword>
<dbReference type="RefSeq" id="WP_092560294.1">
    <property type="nucleotide sequence ID" value="NZ_FOYZ01000006.1"/>
</dbReference>
<dbReference type="SUPFAM" id="SSF58104">
    <property type="entry name" value="Methyl-accepting chemotaxis protein (MCP) signaling domain"/>
    <property type="match status" value="1"/>
</dbReference>
<dbReference type="PANTHER" id="PTHR32089">
    <property type="entry name" value="METHYL-ACCEPTING CHEMOTAXIS PROTEIN MCPB"/>
    <property type="match status" value="1"/>
</dbReference>
<feature type="transmembrane region" description="Helical" evidence="3">
    <location>
        <begin position="146"/>
        <end position="168"/>
    </location>
</feature>
<proteinExistence type="predicted"/>
<dbReference type="Pfam" id="PF00015">
    <property type="entry name" value="MCPsignal"/>
    <property type="match status" value="1"/>
</dbReference>
<dbReference type="OrthoDB" id="9807021at2"/>
<protein>
    <submittedName>
        <fullName evidence="5">Methyl-accepting chemotaxis protein</fullName>
    </submittedName>
</protein>
<accession>A0A1I6JLW3</accession>
<dbReference type="SMART" id="SM00283">
    <property type="entry name" value="MA"/>
    <property type="match status" value="1"/>
</dbReference>
<name>A0A1I6JLW3_9FIRM</name>
<dbReference type="STRING" id="37658.SAMN05661086_01736"/>
<dbReference type="EMBL" id="FOYZ01000006">
    <property type="protein sequence ID" value="SFR79927.1"/>
    <property type="molecule type" value="Genomic_DNA"/>
</dbReference>
<dbReference type="Proteomes" id="UP000199659">
    <property type="component" value="Unassembled WGS sequence"/>
</dbReference>
<keyword evidence="3" id="KW-0472">Membrane</keyword>
<evidence type="ECO:0000313" key="5">
    <source>
        <dbReference type="EMBL" id="SFR79927.1"/>
    </source>
</evidence>
<keyword evidence="3" id="KW-0812">Transmembrane</keyword>
<dbReference type="GO" id="GO:0016020">
    <property type="term" value="C:membrane"/>
    <property type="evidence" value="ECO:0007669"/>
    <property type="project" value="InterPro"/>
</dbReference>
<feature type="transmembrane region" description="Helical" evidence="3">
    <location>
        <begin position="44"/>
        <end position="63"/>
    </location>
</feature>
<dbReference type="GO" id="GO:0007165">
    <property type="term" value="P:signal transduction"/>
    <property type="evidence" value="ECO:0007669"/>
    <property type="project" value="UniProtKB-KW"/>
</dbReference>
<dbReference type="InterPro" id="IPR004089">
    <property type="entry name" value="MCPsignal_dom"/>
</dbReference>
<dbReference type="PANTHER" id="PTHR32089:SF112">
    <property type="entry name" value="LYSOZYME-LIKE PROTEIN-RELATED"/>
    <property type="match status" value="1"/>
</dbReference>
<reference evidence="5 6" key="1">
    <citation type="submission" date="2016-10" db="EMBL/GenBank/DDBJ databases">
        <authorList>
            <person name="de Groot N.N."/>
        </authorList>
    </citation>
    <scope>NUCLEOTIDE SEQUENCE [LARGE SCALE GENOMIC DNA]</scope>
    <source>
        <strain evidence="5 6">743A</strain>
    </source>
</reference>
<keyword evidence="6" id="KW-1185">Reference proteome</keyword>
<evidence type="ECO:0000256" key="1">
    <source>
        <dbReference type="ARBA" id="ARBA00023224"/>
    </source>
</evidence>
<evidence type="ECO:0000256" key="3">
    <source>
        <dbReference type="SAM" id="Phobius"/>
    </source>
</evidence>
<feature type="transmembrane region" description="Helical" evidence="3">
    <location>
        <begin position="12"/>
        <end position="32"/>
    </location>
</feature>
<dbReference type="AlphaFoldDB" id="A0A1I6JLW3"/>
<evidence type="ECO:0000313" key="6">
    <source>
        <dbReference type="Proteomes" id="UP000199659"/>
    </source>
</evidence>
<gene>
    <name evidence="5" type="ORF">SAMN05661086_01736</name>
</gene>
<sequence length="488" mass="54764">MELTNKQIKSCNKVMFFSIMFLCFFFALNNVLYITKKGIIHENIIGLAVTAAVVITTIIIYMTGREKKSTLHIISYVYLINYTVELFIFDNIMYYSYGIPILIIVMLYLDTKLLHEISIVTMLINIAKFIYKALTIENFVRDDYEYAVFMILIIYVVSFSVTKLLLLFMKESHAKIVEAAEQQTKSANKVVSTVSEINIKFNDILNELVEINQQAENNSISMKAIAESTEETVNEISYQADMTGNIQESIGKTLNNVETVDQTTSMLLDIIRNGVFLSEELTKQSQTVDYNANEMNSTIQKLAERVKDVSEITNAILSISNQTNLLALNASIEAARAGEAGRGFAVVAEQIRTLSEETRKSTQQITDIIGELSNATDSTMKILDESVSNIKKQNYQIGDVNNSFTTGGESIKTLKTLTDGILSDVNKITDSNKTIVNSINQLSASTEEISSCSQESYTSSENIMEKIDKFTKDIKKIYSELEKLVTNL</sequence>
<evidence type="ECO:0000256" key="2">
    <source>
        <dbReference type="PROSITE-ProRule" id="PRU00284"/>
    </source>
</evidence>
<evidence type="ECO:0000259" key="4">
    <source>
        <dbReference type="PROSITE" id="PS50111"/>
    </source>
</evidence>
<dbReference type="PROSITE" id="PS50111">
    <property type="entry name" value="CHEMOTAXIS_TRANSDUC_2"/>
    <property type="match status" value="1"/>
</dbReference>
<keyword evidence="1 2" id="KW-0807">Transducer</keyword>
<feature type="transmembrane region" description="Helical" evidence="3">
    <location>
        <begin position="94"/>
        <end position="110"/>
    </location>
</feature>
<organism evidence="5 6">
    <name type="scientific">Anaeromicropila populeti</name>
    <dbReference type="NCBI Taxonomy" id="37658"/>
    <lineage>
        <taxon>Bacteria</taxon>
        <taxon>Bacillati</taxon>
        <taxon>Bacillota</taxon>
        <taxon>Clostridia</taxon>
        <taxon>Lachnospirales</taxon>
        <taxon>Lachnospiraceae</taxon>
        <taxon>Anaeromicropila</taxon>
    </lineage>
</organism>
<dbReference type="Gene3D" id="1.10.287.950">
    <property type="entry name" value="Methyl-accepting chemotaxis protein"/>
    <property type="match status" value="1"/>
</dbReference>
<feature type="transmembrane region" description="Helical" evidence="3">
    <location>
        <begin position="117"/>
        <end position="134"/>
    </location>
</feature>